<reference evidence="3" key="1">
    <citation type="submission" date="2023-07" db="EMBL/GenBank/DDBJ databases">
        <title>30 novel species of actinomycetes from the DSMZ collection.</title>
        <authorList>
            <person name="Nouioui I."/>
        </authorList>
    </citation>
    <scope>NUCLEOTIDE SEQUENCE [LARGE SCALE GENOMIC DNA]</scope>
    <source>
        <strain evidence="3">DSM 45055</strain>
    </source>
</reference>
<feature type="compositionally biased region" description="Pro residues" evidence="1">
    <location>
        <begin position="1"/>
        <end position="11"/>
    </location>
</feature>
<dbReference type="Proteomes" id="UP001183226">
    <property type="component" value="Unassembled WGS sequence"/>
</dbReference>
<evidence type="ECO:0000313" key="2">
    <source>
        <dbReference type="EMBL" id="MDT0303382.1"/>
    </source>
</evidence>
<evidence type="ECO:0008006" key="4">
    <source>
        <dbReference type="Google" id="ProtNLM"/>
    </source>
</evidence>
<sequence length="328" mass="33895">MTDSAPHPPPGRAALDALGLPGTDADPPSSPLAFPDGGAWRLEIPSVEGPDALQAVLSAAGEWEVPVHRVSQGSGVTMLTDGEITEMVRTCAEAGIELCLFARPGANWDIGAARDSAAGSSSSRSRGAAQLAAGVAEAERAASLGVRSLLVADEGLLWVLHSMRARGDLPADLQLKVSVMAGPVNPAALAVQERLGADTVNVPSDLTLHQLAELRAAGAVTLDFYVEAPDNIGGFVRHHEIAGIIRAAAPVYVKFGLRNAPDVYPAGEQLSAVVAASCRERVRRARLGLDALARTPDPPRMSSPGRREQPGCARFAPSGFAGRGPGPA</sequence>
<feature type="region of interest" description="Disordered" evidence="1">
    <location>
        <begin position="293"/>
        <end position="328"/>
    </location>
</feature>
<evidence type="ECO:0000313" key="3">
    <source>
        <dbReference type="Proteomes" id="UP001183226"/>
    </source>
</evidence>
<gene>
    <name evidence="2" type="ORF">RM446_14785</name>
</gene>
<keyword evidence="3" id="KW-1185">Reference proteome</keyword>
<comment type="caution">
    <text evidence="2">The sequence shown here is derived from an EMBL/GenBank/DDBJ whole genome shotgun (WGS) entry which is preliminary data.</text>
</comment>
<dbReference type="EMBL" id="JAVREK010000014">
    <property type="protein sequence ID" value="MDT0303382.1"/>
    <property type="molecule type" value="Genomic_DNA"/>
</dbReference>
<name>A0ABU2KW33_9ACTN</name>
<feature type="region of interest" description="Disordered" evidence="1">
    <location>
        <begin position="1"/>
        <end position="30"/>
    </location>
</feature>
<protein>
    <recommendedName>
        <fullName evidence="4">Peptidase U32</fullName>
    </recommendedName>
</protein>
<organism evidence="2 3">
    <name type="scientific">Streptomonospora wellingtoniae</name>
    <dbReference type="NCBI Taxonomy" id="3075544"/>
    <lineage>
        <taxon>Bacteria</taxon>
        <taxon>Bacillati</taxon>
        <taxon>Actinomycetota</taxon>
        <taxon>Actinomycetes</taxon>
        <taxon>Streptosporangiales</taxon>
        <taxon>Nocardiopsidaceae</taxon>
        <taxon>Streptomonospora</taxon>
    </lineage>
</organism>
<evidence type="ECO:0000256" key="1">
    <source>
        <dbReference type="SAM" id="MobiDB-lite"/>
    </source>
</evidence>
<proteinExistence type="predicted"/>
<accession>A0ABU2KW33</accession>
<dbReference type="RefSeq" id="WP_311545864.1">
    <property type="nucleotide sequence ID" value="NZ_JAVREK010000014.1"/>
</dbReference>